<dbReference type="Gene3D" id="2.30.40.10">
    <property type="entry name" value="Urease, subunit C, domain 1"/>
    <property type="match status" value="1"/>
</dbReference>
<organism evidence="3">
    <name type="scientific">uncultured Chloroflexota bacterium</name>
    <dbReference type="NCBI Taxonomy" id="166587"/>
    <lineage>
        <taxon>Bacteria</taxon>
        <taxon>Bacillati</taxon>
        <taxon>Chloroflexota</taxon>
        <taxon>environmental samples</taxon>
    </lineage>
</organism>
<proteinExistence type="predicted"/>
<dbReference type="SUPFAM" id="SSF51556">
    <property type="entry name" value="Metallo-dependent hydrolases"/>
    <property type="match status" value="1"/>
</dbReference>
<dbReference type="EMBL" id="AP011752">
    <property type="protein sequence ID" value="BAL56565.1"/>
    <property type="molecule type" value="Genomic_DNA"/>
</dbReference>
<dbReference type="AlphaFoldDB" id="H5SK79"/>
<dbReference type="SUPFAM" id="SSF51338">
    <property type="entry name" value="Composite domain of metallo-dependent hydrolases"/>
    <property type="match status" value="1"/>
</dbReference>
<dbReference type="CDD" id="cd01298">
    <property type="entry name" value="ATZ_TRZ_like"/>
    <property type="match status" value="1"/>
</dbReference>
<dbReference type="NCBIfam" id="TIGR03314">
    <property type="entry name" value="Se_ssnA"/>
    <property type="match status" value="1"/>
</dbReference>
<dbReference type="Pfam" id="PF01979">
    <property type="entry name" value="Amidohydro_1"/>
    <property type="match status" value="1"/>
</dbReference>
<reference evidence="3" key="1">
    <citation type="journal article" date="2005" name="Environ. Microbiol.">
        <title>Genetic and functional properties of uncultivated thermophilic crenarchaeotes from a subsurface gold mine as revealed by analysis of genome fragments.</title>
        <authorList>
            <person name="Nunoura T."/>
            <person name="Hirayama H."/>
            <person name="Takami H."/>
            <person name="Oida H."/>
            <person name="Nishi S."/>
            <person name="Shimamura S."/>
            <person name="Suzuki Y."/>
            <person name="Inagaki F."/>
            <person name="Takai K."/>
            <person name="Nealson K.H."/>
            <person name="Horikoshi K."/>
        </authorList>
    </citation>
    <scope>NUCLEOTIDE SEQUENCE</scope>
</reference>
<sequence>MLITHANLITWEKPNRILEDHALYIEGGLIRELGPNAVLEARYPQAERLDARGQWVMPGNICAHTHFYGAFARGLAIPGSPPRNFYEILKKLWWPLDQALDEGSVRLSALVCLLDAIKHGTTMLIDHHASPNFIEGSLEAIGEEVERAGVRAVLCYEVTDRYGEEKARQAIQENVRFIEASRHSALLRGTFGLHAPLTLSRRTLEACLQAAPAGSGFHIHVAESTDDRRTILAREHVPPIIWLSRLGILGPETIVAHAIHLDEEEMRLLAERGAWVSHQPRSNMNNGVGVAAVEKMQRMGVRLCLGNDGFSNAMWEEWMSAYLLHKVAHLDPRRMNGYDLVEMAIYNNAALAMVFFPEQTLGRIVPGAAADLIFVQYHPYTPLTAENLPWHILFGFRESMVTTTIVAGKVLMRDRQLLTLDEEAISAQARRLAPQVWERYARYVP</sequence>
<dbReference type="InterPro" id="IPR032466">
    <property type="entry name" value="Metal_Hydrolase"/>
</dbReference>
<evidence type="ECO:0000313" key="3">
    <source>
        <dbReference type="EMBL" id="BAL56565.1"/>
    </source>
</evidence>
<dbReference type="Gene3D" id="3.20.20.140">
    <property type="entry name" value="Metal-dependent hydrolases"/>
    <property type="match status" value="1"/>
</dbReference>
<dbReference type="PANTHER" id="PTHR43794">
    <property type="entry name" value="AMINOHYDROLASE SSNA-RELATED"/>
    <property type="match status" value="1"/>
</dbReference>
<accession>H5SK79</accession>
<dbReference type="PANTHER" id="PTHR43794:SF11">
    <property type="entry name" value="AMIDOHYDROLASE-RELATED DOMAIN-CONTAINING PROTEIN"/>
    <property type="match status" value="1"/>
</dbReference>
<dbReference type="NCBIfam" id="NF005540">
    <property type="entry name" value="PRK07203.1"/>
    <property type="match status" value="1"/>
</dbReference>
<keyword evidence="1 3" id="KW-0378">Hydrolase</keyword>
<feature type="domain" description="Amidohydrolase-related" evidence="2">
    <location>
        <begin position="55"/>
        <end position="410"/>
    </location>
</feature>
<name>H5SK79_9CHLR</name>
<dbReference type="InterPro" id="IPR050287">
    <property type="entry name" value="MTA/SAH_deaminase"/>
</dbReference>
<dbReference type="InterPro" id="IPR006680">
    <property type="entry name" value="Amidohydro-rel"/>
</dbReference>
<evidence type="ECO:0000259" key="2">
    <source>
        <dbReference type="Pfam" id="PF01979"/>
    </source>
</evidence>
<protein>
    <submittedName>
        <fullName evidence="3">Chlorohydrolase/aminohydrolase</fullName>
    </submittedName>
</protein>
<dbReference type="InterPro" id="IPR017700">
    <property type="entry name" value="Aminohydrolase_SsnA"/>
</dbReference>
<reference evidence="3" key="2">
    <citation type="journal article" date="2012" name="PLoS ONE">
        <title>A Deeply Branching Thermophilic Bacterium with an Ancient Acetyl-CoA Pathway Dominates a Subsurface Ecosystem.</title>
        <authorList>
            <person name="Takami H."/>
            <person name="Noguchi H."/>
            <person name="Takaki Y."/>
            <person name="Uchiyama I."/>
            <person name="Toyoda A."/>
            <person name="Nishi S."/>
            <person name="Chee G.-J."/>
            <person name="Arai W."/>
            <person name="Nunoura T."/>
            <person name="Itoh T."/>
            <person name="Hattori M."/>
            <person name="Takai K."/>
        </authorList>
    </citation>
    <scope>NUCLEOTIDE SEQUENCE</scope>
</reference>
<gene>
    <name evidence="3" type="ORF">HGMM_F40G09C12</name>
</gene>
<dbReference type="InterPro" id="IPR011059">
    <property type="entry name" value="Metal-dep_hydrolase_composite"/>
</dbReference>
<evidence type="ECO:0000256" key="1">
    <source>
        <dbReference type="ARBA" id="ARBA00022801"/>
    </source>
</evidence>
<dbReference type="GO" id="GO:0016810">
    <property type="term" value="F:hydrolase activity, acting on carbon-nitrogen (but not peptide) bonds"/>
    <property type="evidence" value="ECO:0007669"/>
    <property type="project" value="InterPro"/>
</dbReference>